<dbReference type="EMBL" id="LWDE02002382">
    <property type="protein sequence ID" value="KAE8237805.1"/>
    <property type="molecule type" value="Genomic_DNA"/>
</dbReference>
<feature type="compositionally biased region" description="Low complexity" evidence="1">
    <location>
        <begin position="343"/>
        <end position="353"/>
    </location>
</feature>
<evidence type="ECO:0000256" key="1">
    <source>
        <dbReference type="SAM" id="MobiDB-lite"/>
    </source>
</evidence>
<feature type="region of interest" description="Disordered" evidence="1">
    <location>
        <begin position="135"/>
        <end position="174"/>
    </location>
</feature>
<accession>A0A8X7MJ74</accession>
<proteinExistence type="predicted"/>
<feature type="region of interest" description="Disordered" evidence="1">
    <location>
        <begin position="232"/>
        <end position="305"/>
    </location>
</feature>
<sequence length="565" mass="59362">MLTFIKFSPLEPAHHDFVFILHPHLRRRNIINDALLQLLFVVDDEARVQLQGQNPTICSSRVKFGIYLNHQLLGSTPSPFRDGDIVAFPQRRHNLKTAARFRVVMESLELSCGVDQDLPALRGFAQELEAEEIRGKLPGPSPNSTAALIGTNRTPTSAPSPSPLPAPTGTNWTGVRGLVEGIRVSTATIAGPRPGRDQGHERHAALTSVAPQHSSNIPHAISRPYAQLIGHSSPEASRSTADPSVPFPLPASASPIGPPAPSTAHGSPEALCVSALSSSGNSSTSVLTSGLSPVPAPLGPGSTATSGTTISPALCVAQDTPAQASTPSGSMSVAGPVTPPPSVSSSSITPLPSAQRSDGSARILPAADTALQRVGQALLQARLATSGMSTAVLAVERMRAAWREARGAIDSVAASLVLPADGPSVLTCPPHSVLNNRTHCADRGVPPGPHVVDRTLVSSSSPHSSVPALVDSRSLPLGCPVVSSFAPLPFAPTSPPQPQPLRAFQSVPDHHHSAAYTFMPCASWPWTWLPYLPHLPLYSHITQHPPMLFRSLHPYSPALVPIPFH</sequence>
<evidence type="ECO:0008006" key="4">
    <source>
        <dbReference type="Google" id="ProtNLM"/>
    </source>
</evidence>
<reference evidence="2" key="2">
    <citation type="journal article" date="2019" name="IMA Fungus">
        <title>Genome sequencing and comparison of five Tilletia species to identify candidate genes for the detection of regulated species infecting wheat.</title>
        <authorList>
            <person name="Nguyen H.D.T."/>
            <person name="Sultana T."/>
            <person name="Kesanakurti P."/>
            <person name="Hambleton S."/>
        </authorList>
    </citation>
    <scope>NUCLEOTIDE SEQUENCE</scope>
    <source>
        <strain evidence="2">DAOMC 236426</strain>
    </source>
</reference>
<evidence type="ECO:0000313" key="3">
    <source>
        <dbReference type="Proteomes" id="UP000077684"/>
    </source>
</evidence>
<dbReference type="Proteomes" id="UP000077684">
    <property type="component" value="Unassembled WGS sequence"/>
</dbReference>
<evidence type="ECO:0000313" key="2">
    <source>
        <dbReference type="EMBL" id="KAE8237805.1"/>
    </source>
</evidence>
<feature type="compositionally biased region" description="Low complexity" evidence="1">
    <location>
        <begin position="273"/>
        <end position="292"/>
    </location>
</feature>
<name>A0A8X7MJ74_9BASI</name>
<gene>
    <name evidence="2" type="ORF">A4X06_0g9101</name>
</gene>
<organism evidence="2 3">
    <name type="scientific">Tilletia controversa</name>
    <name type="common">dwarf bunt fungus</name>
    <dbReference type="NCBI Taxonomy" id="13291"/>
    <lineage>
        <taxon>Eukaryota</taxon>
        <taxon>Fungi</taxon>
        <taxon>Dikarya</taxon>
        <taxon>Basidiomycota</taxon>
        <taxon>Ustilaginomycotina</taxon>
        <taxon>Exobasidiomycetes</taxon>
        <taxon>Tilletiales</taxon>
        <taxon>Tilletiaceae</taxon>
        <taxon>Tilletia</taxon>
    </lineage>
</organism>
<feature type="region of interest" description="Disordered" evidence="1">
    <location>
        <begin position="320"/>
        <end position="359"/>
    </location>
</feature>
<comment type="caution">
    <text evidence="2">The sequence shown here is derived from an EMBL/GenBank/DDBJ whole genome shotgun (WGS) entry which is preliminary data.</text>
</comment>
<feature type="compositionally biased region" description="Polar residues" evidence="1">
    <location>
        <begin position="320"/>
        <end position="331"/>
    </location>
</feature>
<protein>
    <recommendedName>
        <fullName evidence="4">FHA domain-containing protein</fullName>
    </recommendedName>
</protein>
<keyword evidence="3" id="KW-1185">Reference proteome</keyword>
<dbReference type="AlphaFoldDB" id="A0A8X7MJ74"/>
<reference evidence="2" key="1">
    <citation type="submission" date="2016-04" db="EMBL/GenBank/DDBJ databases">
        <authorList>
            <person name="Nguyen H.D."/>
            <person name="Samba Siva P."/>
            <person name="Cullis J."/>
            <person name="Levesque C.A."/>
            <person name="Hambleton S."/>
        </authorList>
    </citation>
    <scope>NUCLEOTIDE SEQUENCE</scope>
    <source>
        <strain evidence="2">DAOMC 236426</strain>
    </source>
</reference>